<dbReference type="InterPro" id="IPR010390">
    <property type="entry name" value="ABC-2_transporter-like"/>
</dbReference>
<dbReference type="AlphaFoldDB" id="A0A4S8Q3E2"/>
<gene>
    <name evidence="2" type="ORF">FAB82_18985</name>
</gene>
<keyword evidence="1" id="KW-0472">Membrane</keyword>
<evidence type="ECO:0000313" key="3">
    <source>
        <dbReference type="Proteomes" id="UP000308760"/>
    </source>
</evidence>
<proteinExistence type="predicted"/>
<dbReference type="Pfam" id="PF06182">
    <property type="entry name" value="ABC2_membrane_6"/>
    <property type="match status" value="1"/>
</dbReference>
<evidence type="ECO:0000256" key="1">
    <source>
        <dbReference type="SAM" id="Phobius"/>
    </source>
</evidence>
<feature type="transmembrane region" description="Helical" evidence="1">
    <location>
        <begin position="226"/>
        <end position="246"/>
    </location>
</feature>
<name>A0A4S8Q3E2_9ACTN</name>
<sequence>MNRVDLALARVTFLRRIAYRGNWIFTVVIGGAGLLASLALWESLLADGAVGGYDWYAMRGYLIIGYFSMTVTVGSGDWLIAQRILDGLVAVDLTKPVDFQRARAAEFIGGLFATLPGALFAIGAAALIAGIPAPASPLAGALTLVSIALVFPLSFGVIYLGTLACFWTRRFLGIVWARDSVLMFFSGMLVPVALFPDWLKVIAWALPFVHFTTTPASIYLGRVSELGALGLLAAEAAWAIALWWLARLIWNHAVKKVTIHGG</sequence>
<protein>
    <submittedName>
        <fullName evidence="2">Antibiotic ABC transporter permease</fullName>
    </submittedName>
</protein>
<keyword evidence="1" id="KW-1133">Transmembrane helix</keyword>
<keyword evidence="1" id="KW-0812">Transmembrane</keyword>
<accession>A0A4S8Q3E2</accession>
<evidence type="ECO:0000313" key="2">
    <source>
        <dbReference type="EMBL" id="THV38530.1"/>
    </source>
</evidence>
<dbReference type="PANTHER" id="PTHR36832:SF2">
    <property type="entry name" value="INTEGRAL MEMBRANE PROTEIN"/>
    <property type="match status" value="1"/>
</dbReference>
<feature type="transmembrane region" description="Helical" evidence="1">
    <location>
        <begin position="181"/>
        <end position="206"/>
    </location>
</feature>
<organism evidence="2 3">
    <name type="scientific">Glycomyces buryatensis</name>
    <dbReference type="NCBI Taxonomy" id="2570927"/>
    <lineage>
        <taxon>Bacteria</taxon>
        <taxon>Bacillati</taxon>
        <taxon>Actinomycetota</taxon>
        <taxon>Actinomycetes</taxon>
        <taxon>Glycomycetales</taxon>
        <taxon>Glycomycetaceae</taxon>
        <taxon>Glycomyces</taxon>
    </lineage>
</organism>
<reference evidence="3" key="1">
    <citation type="submission" date="2019-04" db="EMBL/GenBank/DDBJ databases">
        <title>Nocardioides xinjiangensis sp. nov.</title>
        <authorList>
            <person name="Liu S."/>
        </authorList>
    </citation>
    <scope>NUCLEOTIDE SEQUENCE [LARGE SCALE GENOMIC DNA]</scope>
    <source>
        <strain evidence="3">18</strain>
    </source>
</reference>
<feature type="transmembrane region" description="Helical" evidence="1">
    <location>
        <begin position="138"/>
        <end position="160"/>
    </location>
</feature>
<dbReference type="Proteomes" id="UP000308760">
    <property type="component" value="Unassembled WGS sequence"/>
</dbReference>
<comment type="caution">
    <text evidence="2">The sequence shown here is derived from an EMBL/GenBank/DDBJ whole genome shotgun (WGS) entry which is preliminary data.</text>
</comment>
<dbReference type="EMBL" id="STGY01000067">
    <property type="protein sequence ID" value="THV38530.1"/>
    <property type="molecule type" value="Genomic_DNA"/>
</dbReference>
<feature type="transmembrane region" description="Helical" evidence="1">
    <location>
        <begin position="107"/>
        <end position="132"/>
    </location>
</feature>
<dbReference type="RefSeq" id="WP_136536113.1">
    <property type="nucleotide sequence ID" value="NZ_STGY01000067.1"/>
</dbReference>
<feature type="transmembrane region" description="Helical" evidence="1">
    <location>
        <begin position="21"/>
        <end position="41"/>
    </location>
</feature>
<dbReference type="PANTHER" id="PTHR36832">
    <property type="entry name" value="SLR1174 PROTEIN-RELATED"/>
    <property type="match status" value="1"/>
</dbReference>
<keyword evidence="3" id="KW-1185">Reference proteome</keyword>
<dbReference type="OrthoDB" id="62003at2"/>
<reference evidence="2 3" key="2">
    <citation type="submission" date="2019-05" db="EMBL/GenBank/DDBJ databases">
        <title>Glycomyces buryatensis sp. nov.</title>
        <authorList>
            <person name="Nikitina E."/>
        </authorList>
    </citation>
    <scope>NUCLEOTIDE SEQUENCE [LARGE SCALE GENOMIC DNA]</scope>
    <source>
        <strain evidence="2 3">18</strain>
    </source>
</reference>
<feature type="transmembrane region" description="Helical" evidence="1">
    <location>
        <begin position="61"/>
        <end position="80"/>
    </location>
</feature>